<evidence type="ECO:0000313" key="2">
    <source>
        <dbReference type="Proteomes" id="UP000580250"/>
    </source>
</evidence>
<dbReference type="AlphaFoldDB" id="A0A6V7VAH8"/>
<protein>
    <submittedName>
        <fullName evidence="1">Uncharacterized protein</fullName>
    </submittedName>
</protein>
<reference evidence="1 2" key="1">
    <citation type="submission" date="2020-08" db="EMBL/GenBank/DDBJ databases">
        <authorList>
            <person name="Koutsovoulos G."/>
            <person name="Danchin GJ E."/>
        </authorList>
    </citation>
    <scope>NUCLEOTIDE SEQUENCE [LARGE SCALE GENOMIC DNA]</scope>
</reference>
<accession>A0A6V7VAH8</accession>
<dbReference type="Proteomes" id="UP000580250">
    <property type="component" value="Unassembled WGS sequence"/>
</dbReference>
<comment type="caution">
    <text evidence="1">The sequence shown here is derived from an EMBL/GenBank/DDBJ whole genome shotgun (WGS) entry which is preliminary data.</text>
</comment>
<evidence type="ECO:0000313" key="1">
    <source>
        <dbReference type="EMBL" id="CAD2171314.1"/>
    </source>
</evidence>
<dbReference type="EMBL" id="CAJEWN010000181">
    <property type="protein sequence ID" value="CAD2171314.1"/>
    <property type="molecule type" value="Genomic_DNA"/>
</dbReference>
<proteinExistence type="predicted"/>
<gene>
    <name evidence="1" type="ORF">MENT_LOCUS22776</name>
</gene>
<name>A0A6V7VAH8_MELEN</name>
<sequence length="65" mass="7896">MTEHYFFSYFLEINKNAKINFLKNKGEVKFNPRHALIHRFSLTTDLSLIYYTQVLYRLCGFHHLI</sequence>
<organism evidence="1 2">
    <name type="scientific">Meloidogyne enterolobii</name>
    <name type="common">Root-knot nematode worm</name>
    <name type="synonym">Meloidogyne mayaguensis</name>
    <dbReference type="NCBI Taxonomy" id="390850"/>
    <lineage>
        <taxon>Eukaryota</taxon>
        <taxon>Metazoa</taxon>
        <taxon>Ecdysozoa</taxon>
        <taxon>Nematoda</taxon>
        <taxon>Chromadorea</taxon>
        <taxon>Rhabditida</taxon>
        <taxon>Tylenchina</taxon>
        <taxon>Tylenchomorpha</taxon>
        <taxon>Tylenchoidea</taxon>
        <taxon>Meloidogynidae</taxon>
        <taxon>Meloidogyninae</taxon>
        <taxon>Meloidogyne</taxon>
    </lineage>
</organism>